<evidence type="ECO:0000259" key="1">
    <source>
        <dbReference type="PROSITE" id="PS51112"/>
    </source>
</evidence>
<dbReference type="PANTHER" id="PTHR13016">
    <property type="entry name" value="AMMECR1 HOMOLOG"/>
    <property type="match status" value="1"/>
</dbReference>
<dbReference type="AlphaFoldDB" id="A0A1N6W368"/>
<dbReference type="InterPro" id="IPR027485">
    <property type="entry name" value="AMMECR1_N"/>
</dbReference>
<reference evidence="3" key="1">
    <citation type="submission" date="2017-01" db="EMBL/GenBank/DDBJ databases">
        <authorList>
            <person name="Varghese N."/>
            <person name="Submissions S."/>
        </authorList>
    </citation>
    <scope>NUCLEOTIDE SEQUENCE [LARGE SCALE GENOMIC DNA]</scope>
    <source>
        <strain evidence="3">ATCC 700103</strain>
    </source>
</reference>
<organism evidence="2 3">
    <name type="scientific">Halanaerobium kushneri</name>
    <dbReference type="NCBI Taxonomy" id="56779"/>
    <lineage>
        <taxon>Bacteria</taxon>
        <taxon>Bacillati</taxon>
        <taxon>Bacillota</taxon>
        <taxon>Clostridia</taxon>
        <taxon>Halanaerobiales</taxon>
        <taxon>Halanaerobiaceae</taxon>
        <taxon>Halanaerobium</taxon>
    </lineage>
</organism>
<dbReference type="NCBIfam" id="TIGR04335">
    <property type="entry name" value="AmmeMemoSam_A"/>
    <property type="match status" value="1"/>
</dbReference>
<dbReference type="Proteomes" id="UP000185669">
    <property type="component" value="Unassembled WGS sequence"/>
</dbReference>
<dbReference type="Pfam" id="PF01871">
    <property type="entry name" value="AMMECR1"/>
    <property type="match status" value="1"/>
</dbReference>
<dbReference type="Gene3D" id="3.30.700.20">
    <property type="entry name" value="Hypothetical protein ph0010, domain 1"/>
    <property type="match status" value="1"/>
</dbReference>
<dbReference type="InterPro" id="IPR027623">
    <property type="entry name" value="AmmeMemoSam_A"/>
</dbReference>
<keyword evidence="3" id="KW-1185">Reference proteome</keyword>
<dbReference type="NCBIfam" id="TIGR00296">
    <property type="entry name" value="TIGR00296 family protein"/>
    <property type="match status" value="1"/>
</dbReference>
<gene>
    <name evidence="2" type="ORF">SAMN05421834_10939</name>
</gene>
<dbReference type="InterPro" id="IPR002733">
    <property type="entry name" value="AMMECR1_domain"/>
</dbReference>
<dbReference type="EMBL" id="FTNC01000009">
    <property type="protein sequence ID" value="SIQ84422.1"/>
    <property type="molecule type" value="Genomic_DNA"/>
</dbReference>
<dbReference type="Gene3D" id="3.30.1490.150">
    <property type="entry name" value="Hypothetical protein ph0010, domain 2"/>
    <property type="match status" value="1"/>
</dbReference>
<dbReference type="InterPro" id="IPR036071">
    <property type="entry name" value="AMMECR1_dom_sf"/>
</dbReference>
<name>A0A1N6W368_9FIRM</name>
<dbReference type="STRING" id="56779.SAMN05421834_10939"/>
<dbReference type="InterPro" id="IPR023473">
    <property type="entry name" value="AMMECR1"/>
</dbReference>
<sequence length="176" mass="19963">MMKEAKFITDLARRAVEEYIVSGKETEFEETELPEILKKEAGVFVTLKKNGKLRGCMGTFRPVQKNAAYEIISNAMTAAENDPRFPEVKKEELNEISISVDILSEPERVRDKSELDPKKYGILVKGGHQTGLLLPDLEGIKTAEKQLNIAKRKAGLREDAEVEIYRFTVSRFDEND</sequence>
<evidence type="ECO:0000313" key="3">
    <source>
        <dbReference type="Proteomes" id="UP000185669"/>
    </source>
</evidence>
<protein>
    <recommendedName>
        <fullName evidence="1">AMMECR1 domain-containing protein</fullName>
    </recommendedName>
</protein>
<evidence type="ECO:0000313" key="2">
    <source>
        <dbReference type="EMBL" id="SIQ84422.1"/>
    </source>
</evidence>
<accession>A0A1N6W368</accession>
<feature type="domain" description="AMMECR1" evidence="1">
    <location>
        <begin position="3"/>
        <end position="176"/>
    </location>
</feature>
<dbReference type="SUPFAM" id="SSF143447">
    <property type="entry name" value="AMMECR1-like"/>
    <property type="match status" value="1"/>
</dbReference>
<proteinExistence type="predicted"/>
<dbReference type="PROSITE" id="PS51112">
    <property type="entry name" value="AMMECR1"/>
    <property type="match status" value="1"/>
</dbReference>
<dbReference type="PANTHER" id="PTHR13016:SF0">
    <property type="entry name" value="AMME SYNDROME CANDIDATE GENE 1 PROTEIN"/>
    <property type="match status" value="1"/>
</dbReference>